<dbReference type="PANTHER" id="PTHR36837">
    <property type="entry name" value="POLY(3-HYDROXYALKANOATE) POLYMERASE SUBUNIT PHAC"/>
    <property type="match status" value="1"/>
</dbReference>
<dbReference type="InterPro" id="IPR024501">
    <property type="entry name" value="DUF3141"/>
</dbReference>
<accession>A0A0A8JYH2</accession>
<dbReference type="HOGENOM" id="CLU_014618_0_0_5"/>
<dbReference type="AlphaFoldDB" id="A0A0A8JYH2"/>
<protein>
    <submittedName>
        <fullName evidence="1">Poly(3-hydroxyalkanoate) synthetase</fullName>
    </submittedName>
</protein>
<dbReference type="RefSeq" id="WP_052464045.1">
    <property type="nucleotide sequence ID" value="NZ_AP014648.1"/>
</dbReference>
<dbReference type="SUPFAM" id="SSF53474">
    <property type="entry name" value="alpha/beta-Hydrolases"/>
    <property type="match status" value="1"/>
</dbReference>
<evidence type="ECO:0000313" key="2">
    <source>
        <dbReference type="Proteomes" id="UP000031643"/>
    </source>
</evidence>
<dbReference type="STRING" id="1384459.GL4_0385"/>
<organism evidence="1 2">
    <name type="scientific">Methyloceanibacter caenitepidi</name>
    <dbReference type="NCBI Taxonomy" id="1384459"/>
    <lineage>
        <taxon>Bacteria</taxon>
        <taxon>Pseudomonadati</taxon>
        <taxon>Pseudomonadota</taxon>
        <taxon>Alphaproteobacteria</taxon>
        <taxon>Hyphomicrobiales</taxon>
        <taxon>Hyphomicrobiaceae</taxon>
        <taxon>Methyloceanibacter</taxon>
    </lineage>
</organism>
<dbReference type="EMBL" id="AP014648">
    <property type="protein sequence ID" value="BAQ15853.1"/>
    <property type="molecule type" value="Genomic_DNA"/>
</dbReference>
<dbReference type="Gene3D" id="3.40.50.1820">
    <property type="entry name" value="alpha/beta hydrolase"/>
    <property type="match status" value="1"/>
</dbReference>
<proteinExistence type="predicted"/>
<keyword evidence="2" id="KW-1185">Reference proteome</keyword>
<dbReference type="Pfam" id="PF11339">
    <property type="entry name" value="DUF3141"/>
    <property type="match status" value="1"/>
</dbReference>
<sequence>MSDEIPNETGVYAQSRDAYARHAVEDLHQANAQAQLLGALAVKHGSAIAEKTRTAWSGLADEWAGIAAGFAAPFAANSLLPYWKDAAQRWVLTLDTLCRRGDACAAREAEGFTPVLAFDYEIIVDGRLLERPANYALVRIIPPEGAPPPRNDRRPWVIIDPRAGQGSGIGGFKSESEVGEALNDGHPVYFVIFFRDPEPHQTLADVCAAEAAFLKAVRERHPKSSKPLVTGNCQGGWAAMILAATHPDLMGPVVIAGTPLSYWAGKIGQNPFRYLAGMEGGAVPALLTADLGAGKFDGATLIHNFEQLNPGKTVWRKNYDIFSKVDWDSERYLDFERWWSGFYFMNAAEIRWIVETLFVGNKLVRGEAVLDDGTPVDLTRIDSPIVVFASHGDNITPPQQALFWIADLYESVQEVRARGHVIVYTLHDSIGHLGIFVSAKVASKQHKEITSVVQTIESLAPGLYEMLIHEGDGVPTVSFETRTIDDILAIGGDRKEEAAFAAVARLSDWAVKTYELTVQPLLRALVTPEVAETLREAHPMRAQYKLFSSANPLLGGIYPLAEATREARDPAEEDNPFLRLERLTATAIEESFNLARDMRDACMEIAFLGLYATPWMMRLGATYQARPQEHNIRKLPQVRDAIQNAEAGGYKEAIVRMLILLARARGSVRRDRLERTNRLLHSRAPFDTMTPERRARLINEQNMIVEFAADGAVSSLPVLLRDDVDRVRAVNLVFDIVGPAEEMDDRTIAMFKQLQSTLYTMARGWKERAPGRSNGAAPGMRIGA</sequence>
<dbReference type="PANTHER" id="PTHR36837:SF2">
    <property type="entry name" value="POLY(3-HYDROXYALKANOATE) POLYMERASE SUBUNIT PHAC"/>
    <property type="match status" value="1"/>
</dbReference>
<reference evidence="1 2" key="1">
    <citation type="submission" date="2014-09" db="EMBL/GenBank/DDBJ databases">
        <title>Genome sequencing of Methyloceanibacter caenitepidi Gela4.</title>
        <authorList>
            <person name="Takeuchi M."/>
            <person name="Susumu S."/>
            <person name="Kamagata Y."/>
            <person name="Oshima K."/>
            <person name="Hattori M."/>
            <person name="Iwasaki W."/>
        </authorList>
    </citation>
    <scope>NUCLEOTIDE SEQUENCE [LARGE SCALE GENOMIC DNA]</scope>
    <source>
        <strain evidence="1 2">Gela4</strain>
    </source>
</reference>
<name>A0A0A8JYH2_9HYPH</name>
<dbReference type="InterPro" id="IPR029058">
    <property type="entry name" value="AB_hydrolase_fold"/>
</dbReference>
<gene>
    <name evidence="1" type="ORF">GL4_0385</name>
</gene>
<dbReference type="KEGG" id="mcg:GL4_0385"/>
<dbReference type="Proteomes" id="UP000031643">
    <property type="component" value="Chromosome"/>
</dbReference>
<evidence type="ECO:0000313" key="1">
    <source>
        <dbReference type="EMBL" id="BAQ15853.1"/>
    </source>
</evidence>
<dbReference type="InterPro" id="IPR051321">
    <property type="entry name" value="PHA/PHB_synthase"/>
</dbReference>